<protein>
    <recommendedName>
        <fullName evidence="1">DNA primase/helicase Gp4 N-terminal Bacteriophage T7-like domain-containing protein</fullName>
    </recommendedName>
</protein>
<dbReference type="STRING" id="993689.GCA_002077135_00318"/>
<dbReference type="Pfam" id="PF08273">
    <property type="entry name" value="Zn_Ribbon_Prim"/>
    <property type="match status" value="1"/>
</dbReference>
<proteinExistence type="predicted"/>
<sequence>MKIDVTTVRRRAEGRWEEIYARLAPELEAAVRVKGRHVPCPVHGGKDGFRLHRTATNGLGVCNTCREFAGKYLDGFAVLMWLRGWRFPQMLEAVASIVAPEVLREGQTAYAPPVSRVEPRVKAKTNEDLQKDLDAVAKMRRVWDGGVPVWHPSAALAWRYLESRGLQQPTRDDGIDGALRFIPELEWWDSETGECDVFPAIVARVQSREGMTLALHRTYLSKDGRGKAPVPEPKKMMSRPSSVSIHTGAIRLGPAIKGVLAVAEGLETALAVHAFTGYTCWSVVSSSLMRSFLPPEGVRGVAIFADNDVSGGGQEAASALQEALKAKGIQTRLDLPVGPVPSGAKSVDWLDVYNQFGKDAINHVPSFARARQSNVVQFKPRQAG</sequence>
<dbReference type="EMBL" id="MWQO01000008">
    <property type="protein sequence ID" value="THD11656.1"/>
    <property type="molecule type" value="Genomic_DNA"/>
</dbReference>
<dbReference type="RefSeq" id="WP_081130351.1">
    <property type="nucleotide sequence ID" value="NZ_LDOS01000005.1"/>
</dbReference>
<evidence type="ECO:0000259" key="1">
    <source>
        <dbReference type="SMART" id="SM00778"/>
    </source>
</evidence>
<dbReference type="CDD" id="cd01029">
    <property type="entry name" value="TOPRIM_primases"/>
    <property type="match status" value="1"/>
</dbReference>
<keyword evidence="3" id="KW-1185">Reference proteome</keyword>
<dbReference type="InterPro" id="IPR034154">
    <property type="entry name" value="TOPRIM_DnaG/twinkle"/>
</dbReference>
<dbReference type="SMART" id="SM00778">
    <property type="entry name" value="Prim_Zn_Ribbon"/>
    <property type="match status" value="1"/>
</dbReference>
<dbReference type="Pfam" id="PF23639">
    <property type="entry name" value="DUF7146"/>
    <property type="match status" value="1"/>
</dbReference>
<dbReference type="GO" id="GO:0008270">
    <property type="term" value="F:zinc ion binding"/>
    <property type="evidence" value="ECO:0007669"/>
    <property type="project" value="InterPro"/>
</dbReference>
<dbReference type="Proteomes" id="UP000307749">
    <property type="component" value="Unassembled WGS sequence"/>
</dbReference>
<reference evidence="2 3" key="1">
    <citation type="submission" date="2017-02" db="EMBL/GenBank/DDBJ databases">
        <title>Whole genome sequencing of Metallibacterium scheffleri DSM 24874 (T).</title>
        <authorList>
            <person name="Kumar S."/>
            <person name="Patil P."/>
            <person name="Patil P.B."/>
        </authorList>
    </citation>
    <scope>NUCLEOTIDE SEQUENCE [LARGE SCALE GENOMIC DNA]</scope>
    <source>
        <strain evidence="2 3">DSM 24874</strain>
    </source>
</reference>
<dbReference type="AlphaFoldDB" id="A0A4S3KRS1"/>
<evidence type="ECO:0000313" key="3">
    <source>
        <dbReference type="Proteomes" id="UP000307749"/>
    </source>
</evidence>
<dbReference type="OrthoDB" id="8967890at2"/>
<evidence type="ECO:0000313" key="2">
    <source>
        <dbReference type="EMBL" id="THD11656.1"/>
    </source>
</evidence>
<dbReference type="InterPro" id="IPR013237">
    <property type="entry name" value="Phage_T7_Gp4_N"/>
</dbReference>
<feature type="domain" description="DNA primase/helicase Gp4 N-terminal Bacteriophage T7-like" evidence="1">
    <location>
        <begin position="35"/>
        <end position="76"/>
    </location>
</feature>
<dbReference type="Pfam" id="PF13362">
    <property type="entry name" value="Toprim_3"/>
    <property type="match status" value="1"/>
</dbReference>
<dbReference type="InterPro" id="IPR006171">
    <property type="entry name" value="TOPRIM_dom"/>
</dbReference>
<dbReference type="GO" id="GO:0004386">
    <property type="term" value="F:helicase activity"/>
    <property type="evidence" value="ECO:0007669"/>
    <property type="project" value="InterPro"/>
</dbReference>
<organism evidence="2 3">
    <name type="scientific">Metallibacterium scheffleri</name>
    <dbReference type="NCBI Taxonomy" id="993689"/>
    <lineage>
        <taxon>Bacteria</taxon>
        <taxon>Pseudomonadati</taxon>
        <taxon>Pseudomonadota</taxon>
        <taxon>Gammaproteobacteria</taxon>
        <taxon>Lysobacterales</taxon>
        <taxon>Rhodanobacteraceae</taxon>
        <taxon>Metallibacterium</taxon>
    </lineage>
</organism>
<gene>
    <name evidence="2" type="ORF">B1806_02670</name>
</gene>
<dbReference type="InterPro" id="IPR055570">
    <property type="entry name" value="DUF7146"/>
</dbReference>
<comment type="caution">
    <text evidence="2">The sequence shown here is derived from an EMBL/GenBank/DDBJ whole genome shotgun (WGS) entry which is preliminary data.</text>
</comment>
<name>A0A4S3KRS1_9GAMM</name>
<accession>A0A4S3KRS1</accession>